<dbReference type="InterPro" id="IPR004590">
    <property type="entry name" value="ssDNA_annealing_RecT"/>
</dbReference>
<dbReference type="EMBL" id="KR080195">
    <property type="protein sequence ID" value="AKF14407.1"/>
    <property type="molecule type" value="Genomic_DNA"/>
</dbReference>
<dbReference type="Proteomes" id="UP000214372">
    <property type="component" value="Segment"/>
</dbReference>
<dbReference type="OrthoDB" id="4770at10239"/>
<accession>A0A0F6SJL1</accession>
<organism evidence="1 2">
    <name type="scientific">Mycobacterium phage Phayonce</name>
    <dbReference type="NCBI Taxonomy" id="1647302"/>
    <lineage>
        <taxon>Viruses</taxon>
        <taxon>Duplodnaviria</taxon>
        <taxon>Heunggongvirae</taxon>
        <taxon>Uroviricota</taxon>
        <taxon>Caudoviricetes</taxon>
        <taxon>Pclasvirinae</taxon>
        <taxon>Phayoncevirus</taxon>
        <taxon>Phayoncevirus phayonce</taxon>
    </lineage>
</organism>
<dbReference type="InterPro" id="IPR018330">
    <property type="entry name" value="RecT_fam"/>
</dbReference>
<dbReference type="NCBIfam" id="TIGR00616">
    <property type="entry name" value="rect"/>
    <property type="match status" value="1"/>
</dbReference>
<proteinExistence type="predicted"/>
<dbReference type="KEGG" id="vg:26646477"/>
<dbReference type="Pfam" id="PF03837">
    <property type="entry name" value="RecT"/>
    <property type="match status" value="1"/>
</dbReference>
<evidence type="ECO:0000313" key="2">
    <source>
        <dbReference type="Proteomes" id="UP000214372"/>
    </source>
</evidence>
<gene>
    <name evidence="1" type="primary">47</name>
    <name evidence="1" type="ORF">SEA_PHAYONCE_47</name>
</gene>
<reference evidence="1 2" key="1">
    <citation type="journal article" date="2015" name="Genome Announc.">
        <title>Genome Sequence of Mycobacteriophage Phayonce.</title>
        <authorList>
            <person name="Pope W.H."/>
            <person name="Jacobetz E."/>
            <person name="Johnson C.A."/>
            <person name="Kihle B.L."/>
            <person name="Sobeski M.A."/>
            <person name="Werner M.B."/>
            <person name="Adkins N.L."/>
            <person name="Kramer Z.J."/>
            <person name="Montgomery M.T."/>
            <person name="Grubb S.R."/>
            <person name="Warner M.H."/>
            <person name="Bowman C.A."/>
            <person name="Russell D.A."/>
            <person name="Hatfull G.F."/>
        </authorList>
    </citation>
    <scope>NUCLEOTIDE SEQUENCE [LARGE SCALE GENOMIC DNA]</scope>
</reference>
<dbReference type="RefSeq" id="YP_009198391.1">
    <property type="nucleotide sequence ID" value="NC_028796.1"/>
</dbReference>
<sequence>MTSTEVAKNTDAEPTLPQLIQQMKPEIAKALPAQMNPERMARIATTVLKQTPALARCTPASFLGALMTASQLGLEPGPLGESYFVPYGKDVTFIPGYRGLIKLARNSGLLVDIWAEIVYANDEFKYTLGLHRDLQHVPATGDRGKPIYVYAAAKLKDGGTPFVVMTHAEVEAIRARSRAGKNGPWVTDWNAMAKKTAVKQLAKWLPLSAEFNTATVMDGTVRSDYTSNLIDVKPEYIDGEVDDNATDPEPAEMVPDTDPNVIDGEATEIRMASKDQLKRLSEIQRAEKYTDEDWFTFLAEAAGVQATRAGELTFEEATRAIAVFDGPDL</sequence>
<protein>
    <submittedName>
        <fullName evidence="1">RecT-like DNA pairing protein</fullName>
    </submittedName>
</protein>
<keyword evidence="2" id="KW-1185">Reference proteome</keyword>
<evidence type="ECO:0000313" key="1">
    <source>
        <dbReference type="EMBL" id="AKF14407.1"/>
    </source>
</evidence>
<dbReference type="GO" id="GO:0006259">
    <property type="term" value="P:DNA metabolic process"/>
    <property type="evidence" value="ECO:0007669"/>
    <property type="project" value="InterPro"/>
</dbReference>
<dbReference type="GO" id="GO:0003677">
    <property type="term" value="F:DNA binding"/>
    <property type="evidence" value="ECO:0007669"/>
    <property type="project" value="InterPro"/>
</dbReference>
<dbReference type="GeneID" id="26646477"/>
<name>A0A0F6SJL1_9CAUD</name>